<feature type="transmembrane region" description="Helical" evidence="3">
    <location>
        <begin position="87"/>
        <end position="109"/>
    </location>
</feature>
<feature type="transmembrane region" description="Helical" evidence="3">
    <location>
        <begin position="51"/>
        <end position="75"/>
    </location>
</feature>
<sequence>MRKRSHISVVEGEQENAASPVDAPEATALELEDEVYESEEWSEYAPPSANISAWIAPVLATTAIAGWTAFFAWAHRAEMLAGGSAQAWTGWITAWAMPVLLLLAAWLLASRNSTAESKRFGEIARSLAEESAQLEVRLATVNRELSLAREFLGSQSRELEFLGRSAGERLSEHADRLQGLVRENGEQVEAIASVSGAALENMTRLRDNLPVIANSAKDVSNQIAGAGRTSQDQLDKLVEGFDRLNEFGAASERQVVSLQMRVDDALEAFSAQAGDLEKISAQRFAVLREESDQFRSALDAREVEALAAIRERSATLRSELAEAHQTASAEEELALASLRERLARFRDEATKIAAAVRAGEDGAIAKWASQVDAMKLRLAETADKIETIENSLKEAALARFNALGAEAESIKAMVRENAEVLDTEGKARLDAIAHSQDQLSQELSDKLEALDIAIAHRREAQREQMGILMEQGDVLDTRFAALASTFDTVTEQGREASETVASGVASLNETLIGSREALDGTDQAVAALTDASVRLLELIQASARHSREDLPIAMDASEGRLAQIETRTAAVRGLLNEARISGERLTEGMAEIEKRTLDAIEGFERFQSDFGDTANAQIEGVERLRSGVVSLREESEQLAQRVQVELREAIAALENSAKGALDALETENAARITALAEKVGERSSAAIDKALAEHTDEALAKLDAARNKSTEAARATTRELRDQLARLNDLTGNLEARIAHAREQAADTVDGDFARRVALITESLNSNAIDISKALSAEVTDTAWSSYLRGDRGIFTRRAVRLIDNGEAREIAELYDADPDFREHVNRYIHDFEAMLRNLLSTRDGNALSVTLLSSDMGKLYVVMAQALERLRQ</sequence>
<keyword evidence="3" id="KW-1133">Transmembrane helix</keyword>
<accession>A0ABX8ZGQ8</accession>
<evidence type="ECO:0000256" key="2">
    <source>
        <dbReference type="SAM" id="MobiDB-lite"/>
    </source>
</evidence>
<keyword evidence="3" id="KW-0472">Membrane</keyword>
<dbReference type="RefSeq" id="WP_221423731.1">
    <property type="nucleotide sequence ID" value="NZ_CP081297.1"/>
</dbReference>
<feature type="coiled-coil region" evidence="1">
    <location>
        <begin position="306"/>
        <end position="398"/>
    </location>
</feature>
<name>A0ABX8ZGQ8_9SPHN</name>
<keyword evidence="5" id="KW-1185">Reference proteome</keyword>
<dbReference type="EMBL" id="CP081297">
    <property type="protein sequence ID" value="QZD88200.1"/>
    <property type="molecule type" value="Genomic_DNA"/>
</dbReference>
<feature type="coiled-coil region" evidence="1">
    <location>
        <begin position="621"/>
        <end position="652"/>
    </location>
</feature>
<gene>
    <name evidence="4" type="ORF">K3166_05890</name>
</gene>
<proteinExistence type="predicted"/>
<feature type="region of interest" description="Disordered" evidence="2">
    <location>
        <begin position="1"/>
        <end position="24"/>
    </location>
</feature>
<organism evidence="4 5">
    <name type="scientific">Qipengyuania psychrotolerans</name>
    <dbReference type="NCBI Taxonomy" id="2867238"/>
    <lineage>
        <taxon>Bacteria</taxon>
        <taxon>Pseudomonadati</taxon>
        <taxon>Pseudomonadota</taxon>
        <taxon>Alphaproteobacteria</taxon>
        <taxon>Sphingomonadales</taxon>
        <taxon>Erythrobacteraceae</taxon>
        <taxon>Qipengyuania</taxon>
    </lineage>
</organism>
<reference evidence="4 5" key="1">
    <citation type="submission" date="2021-08" db="EMBL/GenBank/DDBJ databases">
        <title>Comparative Genomics Analysis of the Genus Qipengyuania Reveals Extensive Genetic Diversity and Metabolic Versatility, Including the Description of Fifteen Novel Species.</title>
        <authorList>
            <person name="Liu Y."/>
        </authorList>
    </citation>
    <scope>NUCLEOTIDE SEQUENCE [LARGE SCALE GENOMIC DNA]</scope>
    <source>
        <strain evidence="4 5">1XM2-8</strain>
    </source>
</reference>
<feature type="coiled-coil region" evidence="1">
    <location>
        <begin position="717"/>
        <end position="744"/>
    </location>
</feature>
<evidence type="ECO:0000256" key="3">
    <source>
        <dbReference type="SAM" id="Phobius"/>
    </source>
</evidence>
<keyword evidence="1" id="KW-0175">Coiled coil</keyword>
<protein>
    <submittedName>
        <fullName evidence="4">ATPase</fullName>
    </submittedName>
</protein>
<evidence type="ECO:0000313" key="5">
    <source>
        <dbReference type="Proteomes" id="UP000824280"/>
    </source>
</evidence>
<evidence type="ECO:0000256" key="1">
    <source>
        <dbReference type="SAM" id="Coils"/>
    </source>
</evidence>
<keyword evidence="3" id="KW-0812">Transmembrane</keyword>
<dbReference type="Proteomes" id="UP000824280">
    <property type="component" value="Chromosome"/>
</dbReference>
<evidence type="ECO:0000313" key="4">
    <source>
        <dbReference type="EMBL" id="QZD88200.1"/>
    </source>
</evidence>